<keyword evidence="1" id="KW-0175">Coiled coil</keyword>
<feature type="coiled-coil region" evidence="1">
    <location>
        <begin position="156"/>
        <end position="190"/>
    </location>
</feature>
<evidence type="ECO:0000313" key="3">
    <source>
        <dbReference type="EMBL" id="KAK2821431.1"/>
    </source>
</evidence>
<evidence type="ECO:0000313" key="4">
    <source>
        <dbReference type="Proteomes" id="UP001187315"/>
    </source>
</evidence>
<dbReference type="Proteomes" id="UP001187315">
    <property type="component" value="Unassembled WGS sequence"/>
</dbReference>
<gene>
    <name evidence="3" type="ORF">Q7C36_020774</name>
</gene>
<feature type="region of interest" description="Disordered" evidence="2">
    <location>
        <begin position="14"/>
        <end position="69"/>
    </location>
</feature>
<proteinExistence type="predicted"/>
<feature type="compositionally biased region" description="Polar residues" evidence="2">
    <location>
        <begin position="19"/>
        <end position="31"/>
    </location>
</feature>
<organism evidence="3 4">
    <name type="scientific">Tachysurus vachellii</name>
    <name type="common">Darkbarbel catfish</name>
    <name type="synonym">Pelteobagrus vachellii</name>
    <dbReference type="NCBI Taxonomy" id="175792"/>
    <lineage>
        <taxon>Eukaryota</taxon>
        <taxon>Metazoa</taxon>
        <taxon>Chordata</taxon>
        <taxon>Craniata</taxon>
        <taxon>Vertebrata</taxon>
        <taxon>Euteleostomi</taxon>
        <taxon>Actinopterygii</taxon>
        <taxon>Neopterygii</taxon>
        <taxon>Teleostei</taxon>
        <taxon>Ostariophysi</taxon>
        <taxon>Siluriformes</taxon>
        <taxon>Bagridae</taxon>
        <taxon>Tachysurus</taxon>
    </lineage>
</organism>
<evidence type="ECO:0000256" key="2">
    <source>
        <dbReference type="SAM" id="MobiDB-lite"/>
    </source>
</evidence>
<keyword evidence="4" id="KW-1185">Reference proteome</keyword>
<feature type="coiled-coil region" evidence="1">
    <location>
        <begin position="81"/>
        <end position="126"/>
    </location>
</feature>
<dbReference type="EMBL" id="JAVHJS010000022">
    <property type="protein sequence ID" value="KAK2821431.1"/>
    <property type="molecule type" value="Genomic_DNA"/>
</dbReference>
<sequence length="448" mass="51868">MRRCLKGFENTHVDGDSVQRASSGSLHSSDGCNYKQLDMATPEAGGKREKVSSVQLNSEEPSEDKECEQERQTFKVLKEMHDDLLKMIKQREEECEQERQAHRLLKENYYRLIKMVKQNKEECEQEQQAHTLLKVKYDEMVKQNEEVLKGTLENEHGKLKEQVKTLQGSVNRLEGQFYEAQRVCEELLNEQEKKCSNDLLTLSQISVVSTGITELNAVDDLKFSLMYQAHTQQAPLEMLKTELFGTSCEKSTVSTGITELSAEDDLKFNSMQQAHTQRVPLETLKPELFGTRFETSNEQMRQQDYNVLWFHYEKTLRSLAEAEEVANTAVASNNELEYMNSILMEKVKMLHETVKKLERQLCEDQKTRVKLFKSTLVHENARLKEQVKTLQDSVEKLERKLHECHCTHEEHLELQKENINVTEELKSMQGSTENLCSISNKDIGHATK</sequence>
<reference evidence="3" key="1">
    <citation type="submission" date="2023-08" db="EMBL/GenBank/DDBJ databases">
        <title>Pelteobagrus vachellii genome.</title>
        <authorList>
            <person name="Liu H."/>
        </authorList>
    </citation>
    <scope>NUCLEOTIDE SEQUENCE</scope>
    <source>
        <strain evidence="3">PRFRI_2022a</strain>
        <tissue evidence="3">Muscle</tissue>
    </source>
</reference>
<dbReference type="AlphaFoldDB" id="A0AA88IUU2"/>
<dbReference type="Gene3D" id="1.20.5.4090">
    <property type="match status" value="2"/>
</dbReference>
<name>A0AA88IUU2_TACVA</name>
<accession>A0AA88IUU2</accession>
<comment type="caution">
    <text evidence="3">The sequence shown here is derived from an EMBL/GenBank/DDBJ whole genome shotgun (WGS) entry which is preliminary data.</text>
</comment>
<evidence type="ECO:0000256" key="1">
    <source>
        <dbReference type="SAM" id="Coils"/>
    </source>
</evidence>
<feature type="coiled-coil region" evidence="1">
    <location>
        <begin position="340"/>
        <end position="407"/>
    </location>
</feature>
<protein>
    <submittedName>
        <fullName evidence="3">Uncharacterized protein</fullName>
    </submittedName>
</protein>